<dbReference type="AlphaFoldDB" id="A0A6I4W1U1"/>
<gene>
    <name evidence="2" type="ORF">GSM42_19735</name>
</gene>
<feature type="region of interest" description="Disordered" evidence="1">
    <location>
        <begin position="68"/>
        <end position="107"/>
    </location>
</feature>
<accession>A0A6I4W1U1</accession>
<keyword evidence="3" id="KW-1185">Reference proteome</keyword>
<dbReference type="Proteomes" id="UP000430692">
    <property type="component" value="Unassembled WGS sequence"/>
</dbReference>
<feature type="compositionally biased region" description="Basic and acidic residues" evidence="1">
    <location>
        <begin position="92"/>
        <end position="107"/>
    </location>
</feature>
<evidence type="ECO:0000313" key="3">
    <source>
        <dbReference type="Proteomes" id="UP000430692"/>
    </source>
</evidence>
<sequence length="149" mass="17025">MVIPIICFAIAAILLILLVVINVRASRQKQEMDVVESQVKQEQLDLGQEDPASETVIQKIAEEVTAEEGALEKERIEDEDNQSQKPVVEPVKSGELDQETKPFRIEDSSYREALKKFQAKKPELVKEKKQISDSDYRNALRSMQKKNEQ</sequence>
<organism evidence="2 3">
    <name type="scientific">Shimazuella alba</name>
    <dbReference type="NCBI Taxonomy" id="2690964"/>
    <lineage>
        <taxon>Bacteria</taxon>
        <taxon>Bacillati</taxon>
        <taxon>Bacillota</taxon>
        <taxon>Bacilli</taxon>
        <taxon>Bacillales</taxon>
        <taxon>Thermoactinomycetaceae</taxon>
        <taxon>Shimazuella</taxon>
    </lineage>
</organism>
<comment type="caution">
    <text evidence="2">The sequence shown here is derived from an EMBL/GenBank/DDBJ whole genome shotgun (WGS) entry which is preliminary data.</text>
</comment>
<proteinExistence type="predicted"/>
<reference evidence="2 3" key="1">
    <citation type="submission" date="2019-12" db="EMBL/GenBank/DDBJ databases">
        <title>Whole-genome analyses of novel actinobacteria.</title>
        <authorList>
            <person name="Sahin N."/>
            <person name="Saygin H."/>
        </authorList>
    </citation>
    <scope>NUCLEOTIDE SEQUENCE [LARGE SCALE GENOMIC DNA]</scope>
    <source>
        <strain evidence="2 3">KC615</strain>
    </source>
</reference>
<dbReference type="EMBL" id="WUUL01000022">
    <property type="protein sequence ID" value="MXQ55916.1"/>
    <property type="molecule type" value="Genomic_DNA"/>
</dbReference>
<protein>
    <submittedName>
        <fullName evidence="2">Uncharacterized protein</fullName>
    </submittedName>
</protein>
<name>A0A6I4W1U1_9BACL</name>
<evidence type="ECO:0000313" key="2">
    <source>
        <dbReference type="EMBL" id="MXQ55916.1"/>
    </source>
</evidence>
<feature type="region of interest" description="Disordered" evidence="1">
    <location>
        <begin position="122"/>
        <end position="149"/>
    </location>
</feature>
<dbReference type="RefSeq" id="WP_160803278.1">
    <property type="nucleotide sequence ID" value="NZ_WUUL01000022.1"/>
</dbReference>
<feature type="compositionally biased region" description="Basic and acidic residues" evidence="1">
    <location>
        <begin position="122"/>
        <end position="138"/>
    </location>
</feature>
<evidence type="ECO:0000256" key="1">
    <source>
        <dbReference type="SAM" id="MobiDB-lite"/>
    </source>
</evidence>